<evidence type="ECO:0000256" key="3">
    <source>
        <dbReference type="ARBA" id="ARBA00023002"/>
    </source>
</evidence>
<dbReference type="GO" id="GO:0016491">
    <property type="term" value="F:oxidoreductase activity"/>
    <property type="evidence" value="ECO:0007669"/>
    <property type="project" value="UniProtKB-KW"/>
</dbReference>
<dbReference type="InterPro" id="IPR002347">
    <property type="entry name" value="SDR_fam"/>
</dbReference>
<evidence type="ECO:0000256" key="2">
    <source>
        <dbReference type="ARBA" id="ARBA00022857"/>
    </source>
</evidence>
<dbReference type="GO" id="GO:0016020">
    <property type="term" value="C:membrane"/>
    <property type="evidence" value="ECO:0007669"/>
    <property type="project" value="TreeGrafter"/>
</dbReference>
<dbReference type="Gene3D" id="3.40.50.720">
    <property type="entry name" value="NAD(P)-binding Rossmann-like Domain"/>
    <property type="match status" value="1"/>
</dbReference>
<name>A0AAD5CT45_AMBAR</name>
<evidence type="ECO:0000313" key="5">
    <source>
        <dbReference type="Proteomes" id="UP001206925"/>
    </source>
</evidence>
<protein>
    <recommendedName>
        <fullName evidence="6">Salutaridine reductase</fullName>
    </recommendedName>
</protein>
<comment type="caution">
    <text evidence="4">The sequence shown here is derived from an EMBL/GenBank/DDBJ whole genome shotgun (WGS) entry which is preliminary data.</text>
</comment>
<evidence type="ECO:0000313" key="4">
    <source>
        <dbReference type="EMBL" id="KAI7747437.1"/>
    </source>
</evidence>
<dbReference type="PRINTS" id="PR00081">
    <property type="entry name" value="GDHRDH"/>
</dbReference>
<dbReference type="SUPFAM" id="SSF51735">
    <property type="entry name" value="NAD(P)-binding Rossmann-fold domains"/>
    <property type="match status" value="1"/>
</dbReference>
<keyword evidence="2" id="KW-0521">NADP</keyword>
<proteinExistence type="inferred from homology"/>
<gene>
    <name evidence="4" type="ORF">M8C21_000138</name>
</gene>
<keyword evidence="3" id="KW-0560">Oxidoreductase</keyword>
<keyword evidence="5" id="KW-1185">Reference proteome</keyword>
<organism evidence="4 5">
    <name type="scientific">Ambrosia artemisiifolia</name>
    <name type="common">Common ragweed</name>
    <dbReference type="NCBI Taxonomy" id="4212"/>
    <lineage>
        <taxon>Eukaryota</taxon>
        <taxon>Viridiplantae</taxon>
        <taxon>Streptophyta</taxon>
        <taxon>Embryophyta</taxon>
        <taxon>Tracheophyta</taxon>
        <taxon>Spermatophyta</taxon>
        <taxon>Magnoliopsida</taxon>
        <taxon>eudicotyledons</taxon>
        <taxon>Gunneridae</taxon>
        <taxon>Pentapetalae</taxon>
        <taxon>asterids</taxon>
        <taxon>campanulids</taxon>
        <taxon>Asterales</taxon>
        <taxon>Asteraceae</taxon>
        <taxon>Asteroideae</taxon>
        <taxon>Heliantheae alliance</taxon>
        <taxon>Heliantheae</taxon>
        <taxon>Ambrosia</taxon>
    </lineage>
</organism>
<evidence type="ECO:0000256" key="1">
    <source>
        <dbReference type="ARBA" id="ARBA00006484"/>
    </source>
</evidence>
<dbReference type="EMBL" id="JAMZMK010006756">
    <property type="protein sequence ID" value="KAI7747437.1"/>
    <property type="molecule type" value="Genomic_DNA"/>
</dbReference>
<dbReference type="AlphaFoldDB" id="A0AAD5CT45"/>
<dbReference type="InterPro" id="IPR036291">
    <property type="entry name" value="NAD(P)-bd_dom_sf"/>
</dbReference>
<dbReference type="Pfam" id="PF13561">
    <property type="entry name" value="adh_short_C2"/>
    <property type="match status" value="1"/>
</dbReference>
<dbReference type="PANTHER" id="PTHR43490:SF135">
    <property type="entry name" value="OS02G0640800 PROTEIN"/>
    <property type="match status" value="1"/>
</dbReference>
<dbReference type="Proteomes" id="UP001206925">
    <property type="component" value="Unassembled WGS sequence"/>
</dbReference>
<dbReference type="PANTHER" id="PTHR43490">
    <property type="entry name" value="(+)-NEOMENTHOL DEHYDROGENASE"/>
    <property type="match status" value="1"/>
</dbReference>
<evidence type="ECO:0008006" key="6">
    <source>
        <dbReference type="Google" id="ProtNLM"/>
    </source>
</evidence>
<sequence length="305" mass="33810">MKEKRCAVVTGGNKGIGLEICRQLALNGIQVILTARNESRGIEAVNKLNGFGLLNVVFHQLDVKDPTSASQLVEFIGTHFKKLDILASKRYIHMRITGMRFVADKIVYNAKGEARLDLLVDENRNPLPGVIEQTYEMAEECLKTNYYGTKGVTEALVPLLQLSKSPRIVNLTSISGLLSRIPNEKLKEELDDIDNLTEERIDEIIHDVLQDFKAGKLQDNGWPLEATGYKISKATINAYTRLMAKKFQNRIIVNCVHPGVVKTDMTLNSGIDVEEGAKGPVMAALLPDDGPSGVYFDQTKIAPFK</sequence>
<accession>A0AAD5CT45</accession>
<reference evidence="4" key="1">
    <citation type="submission" date="2022-06" db="EMBL/GenBank/DDBJ databases">
        <title>Uncovering the hologenomic basis of an extraordinary plant invasion.</title>
        <authorList>
            <person name="Bieker V.C."/>
            <person name="Martin M.D."/>
            <person name="Gilbert T."/>
            <person name="Hodgins K."/>
            <person name="Battlay P."/>
            <person name="Petersen B."/>
            <person name="Wilson J."/>
        </authorList>
    </citation>
    <scope>NUCLEOTIDE SEQUENCE</scope>
    <source>
        <strain evidence="4">AA19_3_7</strain>
        <tissue evidence="4">Leaf</tissue>
    </source>
</reference>
<comment type="similarity">
    <text evidence="1">Belongs to the short-chain dehydrogenases/reductases (SDR) family.</text>
</comment>
<dbReference type="Pfam" id="PF00106">
    <property type="entry name" value="adh_short"/>
    <property type="match status" value="1"/>
</dbReference>